<dbReference type="PANTHER" id="PTHR30492:SF0">
    <property type="entry name" value="METHYLGLYOXAL SYNTHASE"/>
    <property type="match status" value="1"/>
</dbReference>
<dbReference type="AlphaFoldDB" id="A0A5B8RC57"/>
<dbReference type="InterPro" id="IPR004363">
    <property type="entry name" value="Methylgl_synth"/>
</dbReference>
<dbReference type="PANTHER" id="PTHR30492">
    <property type="entry name" value="METHYLGLYOXAL SYNTHASE"/>
    <property type="match status" value="1"/>
</dbReference>
<dbReference type="Gene3D" id="3.40.50.1380">
    <property type="entry name" value="Methylglyoxal synthase-like domain"/>
    <property type="match status" value="2"/>
</dbReference>
<dbReference type="EC" id="4.2.3.3" evidence="1"/>
<dbReference type="SUPFAM" id="SSF52335">
    <property type="entry name" value="Methylglyoxal synthase-like"/>
    <property type="match status" value="2"/>
</dbReference>
<dbReference type="InterPro" id="IPR036914">
    <property type="entry name" value="MGS-like_dom_sf"/>
</dbReference>
<keyword evidence="1" id="KW-0456">Lyase</keyword>
<gene>
    <name evidence="1" type="primary">mgsA_1</name>
    <name evidence="1" type="ORF">KBTEX_03059</name>
</gene>
<reference evidence="1" key="1">
    <citation type="submission" date="2019-06" db="EMBL/GenBank/DDBJ databases">
        <authorList>
            <person name="Murdoch R.W."/>
            <person name="Fathepure B."/>
        </authorList>
    </citation>
    <scope>NUCLEOTIDE SEQUENCE</scope>
</reference>
<dbReference type="GO" id="GO:0008929">
    <property type="term" value="F:methylglyoxal synthase activity"/>
    <property type="evidence" value="ECO:0007669"/>
    <property type="project" value="UniProtKB-EC"/>
</dbReference>
<name>A0A5B8RC57_9ZZZZ</name>
<sequence length="462" mass="48685">MALSDRVVSGLPDGRRLDAVVYFSDPRDATSLFPDSLALKRECVVTRTPFLASEAAAVAWFGIDWLARDGRSAAASHIDGDEADALGMRRDPANDVVALIAHDTLKAEMLAFADEHRGFLSRFGTRLGTGTTGALLNGRLPERLGEPAPEVRNLAGRLRGLSAAGDWVTGMASGPRGGDVQIAELVRQRRCQAVVFFEDPHVSREHEADIQLMERATRIPGNEVLCLHDPATAREWAARHQRCEAAGRDGWMTLIDACRRRWGVELVPVAPTGEGGGERAALLDAAAWYVRALVSERARGTAATAGRLRVGVGGGGLIGDLLDVIASLAERLQAVDDARGGFAMPLVRRGYRRMANVEVVPEGGGADAVRNAGHLAAALSATLAQPAATADGVDVRITTLSDPPENAGVVSAGRRQSMGDDVLVVPPGVHLRLDGHVSGGGVTTVISMARDARAALTGKTPG</sequence>
<proteinExistence type="predicted"/>
<protein>
    <submittedName>
        <fullName evidence="1">Methylglyoxal synthase</fullName>
        <ecNumber evidence="1">4.2.3.3</ecNumber>
    </submittedName>
</protein>
<organism evidence="1">
    <name type="scientific">uncultured organism</name>
    <dbReference type="NCBI Taxonomy" id="155900"/>
    <lineage>
        <taxon>unclassified sequences</taxon>
        <taxon>environmental samples</taxon>
    </lineage>
</organism>
<dbReference type="GO" id="GO:0019242">
    <property type="term" value="P:methylglyoxal biosynthetic process"/>
    <property type="evidence" value="ECO:0007669"/>
    <property type="project" value="InterPro"/>
</dbReference>
<evidence type="ECO:0000313" key="1">
    <source>
        <dbReference type="EMBL" id="QEA06719.1"/>
    </source>
</evidence>
<accession>A0A5B8RC57</accession>
<dbReference type="EMBL" id="MN079164">
    <property type="protein sequence ID" value="QEA06719.1"/>
    <property type="molecule type" value="Genomic_DNA"/>
</dbReference>